<evidence type="ECO:0000313" key="1">
    <source>
        <dbReference type="Proteomes" id="UP000095283"/>
    </source>
</evidence>
<organism evidence="1 2">
    <name type="scientific">Heterorhabditis bacteriophora</name>
    <name type="common">Entomopathogenic nematode worm</name>
    <dbReference type="NCBI Taxonomy" id="37862"/>
    <lineage>
        <taxon>Eukaryota</taxon>
        <taxon>Metazoa</taxon>
        <taxon>Ecdysozoa</taxon>
        <taxon>Nematoda</taxon>
        <taxon>Chromadorea</taxon>
        <taxon>Rhabditida</taxon>
        <taxon>Rhabditina</taxon>
        <taxon>Rhabditomorpha</taxon>
        <taxon>Strongyloidea</taxon>
        <taxon>Heterorhabditidae</taxon>
        <taxon>Heterorhabditis</taxon>
    </lineage>
</organism>
<sequence>MWRRLPTYCKIYSSLRSLVTSPVPNEGIYCSTEFNLSPELFDDIRKRVYSQGRSIQKIVISVPEKDEPSKNYLMNRNISTPHHCAKHINRSVASNSALSFISNVDNTTIYHSMNEPLEADCTLEFLDFNNEKHAKEVNTAYWRSCAVVLAYTLSQGLREPIKIKRYHDEVKKSYFAVDINQLESQLSTVKTSNSSPLPLFYLKLYFSVCICRLGSFVTTVSGPVIASTNQIGRFTIVKVLETSGVVRVAGVSLPSVQQTSSYVWQTIVKNAEDRCI</sequence>
<proteinExistence type="predicted"/>
<dbReference type="GO" id="GO:0000166">
    <property type="term" value="F:nucleotide binding"/>
    <property type="evidence" value="ECO:0007669"/>
    <property type="project" value="InterPro"/>
</dbReference>
<name>A0A1I7X0U7_HETBA</name>
<keyword evidence="1" id="KW-1185">Reference proteome</keyword>
<protein>
    <submittedName>
        <fullName evidence="2">39S ribosomal protein L39, mitochondrial</fullName>
    </submittedName>
</protein>
<dbReference type="InterPro" id="IPR018163">
    <property type="entry name" value="Thr/Ala-tRNA-synth_IIc_edit"/>
</dbReference>
<reference evidence="2" key="1">
    <citation type="submission" date="2016-11" db="UniProtKB">
        <authorList>
            <consortium name="WormBaseParasite"/>
        </authorList>
    </citation>
    <scope>IDENTIFICATION</scope>
</reference>
<accession>A0A1I7X0U7</accession>
<dbReference type="WBParaSite" id="Hba_11075">
    <property type="protein sequence ID" value="Hba_11075"/>
    <property type="gene ID" value="Hba_11075"/>
</dbReference>
<dbReference type="InterPro" id="IPR012675">
    <property type="entry name" value="Beta-grasp_dom_sf"/>
</dbReference>
<dbReference type="Gene3D" id="3.10.20.30">
    <property type="match status" value="1"/>
</dbReference>
<dbReference type="Proteomes" id="UP000095283">
    <property type="component" value="Unplaced"/>
</dbReference>
<evidence type="ECO:0000313" key="2">
    <source>
        <dbReference type="WBParaSite" id="Hba_11075"/>
    </source>
</evidence>
<dbReference type="SUPFAM" id="SSF55186">
    <property type="entry name" value="ThrRS/AlaRS common domain"/>
    <property type="match status" value="1"/>
</dbReference>
<dbReference type="AlphaFoldDB" id="A0A1I7X0U7"/>